<dbReference type="InterPro" id="IPR053182">
    <property type="entry name" value="YobU-like_regulator"/>
</dbReference>
<protein>
    <submittedName>
        <fullName evidence="2">GyrI-like domain-containing protein</fullName>
    </submittedName>
</protein>
<sequence length="158" mass="18248">MDQGVISEKSVKELGELKIVGFRVICEDEKYIEEIPKAAKELEERKEEIEHILNPNQQIGAFVVEETISEKDGYWIGVQVSEYGNIPESMTTLTIPPQKYAAVLHTEPIHLIRNSYAQLHKWIEEKGHTRSYTAWNLEIYHLKNGPENLQVELFDSIL</sequence>
<name>A0ABV9DNU6_9BACI</name>
<proteinExistence type="predicted"/>
<dbReference type="SUPFAM" id="SSF55136">
    <property type="entry name" value="Probable bacterial effector-binding domain"/>
    <property type="match status" value="1"/>
</dbReference>
<reference evidence="3" key="1">
    <citation type="journal article" date="2019" name="Int. J. Syst. Evol. Microbiol.">
        <title>The Global Catalogue of Microorganisms (GCM) 10K type strain sequencing project: providing services to taxonomists for standard genome sequencing and annotation.</title>
        <authorList>
            <consortium name="The Broad Institute Genomics Platform"/>
            <consortium name="The Broad Institute Genome Sequencing Center for Infectious Disease"/>
            <person name="Wu L."/>
            <person name="Ma J."/>
        </authorList>
    </citation>
    <scope>NUCLEOTIDE SEQUENCE [LARGE SCALE GENOMIC DNA]</scope>
    <source>
        <strain evidence="3">CGMCC 4.7426</strain>
    </source>
</reference>
<evidence type="ECO:0000259" key="1">
    <source>
        <dbReference type="SMART" id="SM00871"/>
    </source>
</evidence>
<gene>
    <name evidence="2" type="ORF">ACFO3D_17880</name>
</gene>
<dbReference type="Gene3D" id="3.20.80.10">
    <property type="entry name" value="Regulatory factor, effector binding domain"/>
    <property type="match status" value="1"/>
</dbReference>
<dbReference type="Proteomes" id="UP001595989">
    <property type="component" value="Unassembled WGS sequence"/>
</dbReference>
<accession>A0ABV9DNU6</accession>
<feature type="domain" description="AraC effector-binding" evidence="1">
    <location>
        <begin position="7"/>
        <end position="158"/>
    </location>
</feature>
<dbReference type="PANTHER" id="PTHR36444:SF2">
    <property type="entry name" value="TRANSCRIPTIONAL REGULATOR PROTEIN YOBU-RELATED"/>
    <property type="match status" value="1"/>
</dbReference>
<dbReference type="PANTHER" id="PTHR36444">
    <property type="entry name" value="TRANSCRIPTIONAL REGULATOR PROTEIN YOBU-RELATED"/>
    <property type="match status" value="1"/>
</dbReference>
<dbReference type="InterPro" id="IPR029441">
    <property type="entry name" value="Cass2"/>
</dbReference>
<evidence type="ECO:0000313" key="3">
    <source>
        <dbReference type="Proteomes" id="UP001595989"/>
    </source>
</evidence>
<organism evidence="2 3">
    <name type="scientific">Virgibacillus kekensis</name>
    <dbReference type="NCBI Taxonomy" id="202261"/>
    <lineage>
        <taxon>Bacteria</taxon>
        <taxon>Bacillati</taxon>
        <taxon>Bacillota</taxon>
        <taxon>Bacilli</taxon>
        <taxon>Bacillales</taxon>
        <taxon>Bacillaceae</taxon>
        <taxon>Virgibacillus</taxon>
    </lineage>
</organism>
<dbReference type="InterPro" id="IPR010499">
    <property type="entry name" value="AraC_E-bd"/>
</dbReference>
<dbReference type="EMBL" id="JBHSFU010000015">
    <property type="protein sequence ID" value="MFC4560034.1"/>
    <property type="molecule type" value="Genomic_DNA"/>
</dbReference>
<dbReference type="RefSeq" id="WP_390299390.1">
    <property type="nucleotide sequence ID" value="NZ_JBHSFU010000015.1"/>
</dbReference>
<dbReference type="InterPro" id="IPR011256">
    <property type="entry name" value="Reg_factor_effector_dom_sf"/>
</dbReference>
<dbReference type="Pfam" id="PF14526">
    <property type="entry name" value="Cass2"/>
    <property type="match status" value="1"/>
</dbReference>
<keyword evidence="3" id="KW-1185">Reference proteome</keyword>
<evidence type="ECO:0000313" key="2">
    <source>
        <dbReference type="EMBL" id="MFC4560034.1"/>
    </source>
</evidence>
<dbReference type="SMART" id="SM00871">
    <property type="entry name" value="AraC_E_bind"/>
    <property type="match status" value="1"/>
</dbReference>
<comment type="caution">
    <text evidence="2">The sequence shown here is derived from an EMBL/GenBank/DDBJ whole genome shotgun (WGS) entry which is preliminary data.</text>
</comment>